<accession>A0A097EEL2</accession>
<dbReference type="Proteomes" id="UP000033200">
    <property type="component" value="Chromosome"/>
</dbReference>
<sequence>MSHANAHYADSQVAADAVATLLWRLETQLDEAFATGGELLAALPRARTAAKLPAIAGQQAFETLSQAILAIGTARGHTVAGHRVIEKVGRQIGYETSFGDEQPKPDFVPTGVGASHLRVAA</sequence>
<dbReference type="RefSeq" id="WP_038660699.1">
    <property type="nucleotide sequence ID" value="NZ_CP009571.1"/>
</dbReference>
<evidence type="ECO:0000313" key="1">
    <source>
        <dbReference type="EMBL" id="AIT06000.1"/>
    </source>
</evidence>
<dbReference type="eggNOG" id="ENOG5032MI4">
    <property type="taxonomic scope" value="Bacteria"/>
</dbReference>
<protein>
    <submittedName>
        <fullName evidence="1">Uncharacterized protein</fullName>
    </submittedName>
</protein>
<dbReference type="STRING" id="1549858.MC45_05830"/>
<reference evidence="1 2" key="1">
    <citation type="submission" date="2014-09" db="EMBL/GenBank/DDBJ databases">
        <title>Using Illumina technology Improving SMRT sequencing Genome Assembly by RASTools.</title>
        <authorList>
            <person name="Zhou Y."/>
            <person name="Ma T."/>
            <person name="Liu T."/>
        </authorList>
    </citation>
    <scope>NUCLEOTIDE SEQUENCE [LARGE SCALE GENOMIC DNA]</scope>
    <source>
        <strain evidence="1 2">ATCC 55669</strain>
    </source>
</reference>
<evidence type="ECO:0000313" key="2">
    <source>
        <dbReference type="Proteomes" id="UP000033200"/>
    </source>
</evidence>
<proteinExistence type="predicted"/>
<keyword evidence="2" id="KW-1185">Reference proteome</keyword>
<dbReference type="KEGG" id="stax:MC45_05830"/>
<dbReference type="AlphaFoldDB" id="A0A097EEL2"/>
<name>A0A097EEL2_9SPHN</name>
<gene>
    <name evidence="1" type="ORF">MC45_05830</name>
</gene>
<organism evidence="1 2">
    <name type="scientific">Sphingomonas taxi</name>
    <dbReference type="NCBI Taxonomy" id="1549858"/>
    <lineage>
        <taxon>Bacteria</taxon>
        <taxon>Pseudomonadati</taxon>
        <taxon>Pseudomonadota</taxon>
        <taxon>Alphaproteobacteria</taxon>
        <taxon>Sphingomonadales</taxon>
        <taxon>Sphingomonadaceae</taxon>
        <taxon>Sphingomonas</taxon>
    </lineage>
</organism>
<dbReference type="HOGENOM" id="CLU_2036562_0_0_5"/>
<dbReference type="EMBL" id="CP009571">
    <property type="protein sequence ID" value="AIT06000.1"/>
    <property type="molecule type" value="Genomic_DNA"/>
</dbReference>